<feature type="region of interest" description="Disordered" evidence="1">
    <location>
        <begin position="105"/>
        <end position="147"/>
    </location>
</feature>
<feature type="region of interest" description="Disordered" evidence="1">
    <location>
        <begin position="176"/>
        <end position="209"/>
    </location>
</feature>
<gene>
    <name evidence="3" type="ORF">M427DRAFT_66202</name>
</gene>
<feature type="compositionally biased region" description="Low complexity" evidence="1">
    <location>
        <begin position="184"/>
        <end position="196"/>
    </location>
</feature>
<dbReference type="InterPro" id="IPR051696">
    <property type="entry name" value="DENN_Domain_GEFs"/>
</dbReference>
<evidence type="ECO:0000256" key="1">
    <source>
        <dbReference type="SAM" id="MobiDB-lite"/>
    </source>
</evidence>
<dbReference type="Pfam" id="PF03456">
    <property type="entry name" value="uDENN"/>
    <property type="match status" value="1"/>
</dbReference>
<dbReference type="Proteomes" id="UP000070544">
    <property type="component" value="Unassembled WGS sequence"/>
</dbReference>
<accession>A0A139AVP7</accession>
<dbReference type="InterPro" id="IPR005113">
    <property type="entry name" value="uDENN_dom"/>
</dbReference>
<feature type="region of interest" description="Disordered" evidence="1">
    <location>
        <begin position="963"/>
        <end position="1036"/>
    </location>
</feature>
<feature type="compositionally biased region" description="Polar residues" evidence="1">
    <location>
        <begin position="995"/>
        <end position="1033"/>
    </location>
</feature>
<dbReference type="PANTHER" id="PTHR12296">
    <property type="entry name" value="DENN DOMAIN-CONTAINING PROTEIN 4"/>
    <property type="match status" value="1"/>
</dbReference>
<dbReference type="InterPro" id="IPR037516">
    <property type="entry name" value="Tripartite_DENN"/>
</dbReference>
<feature type="compositionally biased region" description="Basic residues" evidence="1">
    <location>
        <begin position="76"/>
        <end position="91"/>
    </location>
</feature>
<dbReference type="OrthoDB" id="6019893at2759"/>
<dbReference type="AlphaFoldDB" id="A0A139AVP7"/>
<feature type="compositionally biased region" description="Low complexity" evidence="1">
    <location>
        <begin position="65"/>
        <end position="75"/>
    </location>
</feature>
<organism evidence="3 4">
    <name type="scientific">Gonapodya prolifera (strain JEL478)</name>
    <name type="common">Monoblepharis prolifera</name>
    <dbReference type="NCBI Taxonomy" id="1344416"/>
    <lineage>
        <taxon>Eukaryota</taxon>
        <taxon>Fungi</taxon>
        <taxon>Fungi incertae sedis</taxon>
        <taxon>Chytridiomycota</taxon>
        <taxon>Chytridiomycota incertae sedis</taxon>
        <taxon>Monoblepharidomycetes</taxon>
        <taxon>Monoblepharidales</taxon>
        <taxon>Gonapodyaceae</taxon>
        <taxon>Gonapodya</taxon>
    </lineage>
</organism>
<dbReference type="PROSITE" id="PS50211">
    <property type="entry name" value="DENN"/>
    <property type="match status" value="1"/>
</dbReference>
<sequence>MSGGRLVEYVFVVGIGEGNDTSAEGGTREEDGIRGRLGGEREVGGGAGGRDAEGACEQHGGGQPVDVDGGTVGRTRGTHAPRHTQHPRSTLHHSLSALSYLSAAHGDPQHHVHDRTHMHAHSLSSLPIRGGPHTASHSDDKPLHLAASSDDAPLSMINLKPLPALPPTFPALPPLPSKAYDTAPSSPVTSPSQLLPPLLPPRRPLPPQHPKDLSFEPQLYYRYPDSHCLPHSPDDSVEFPDSIPDFCFPTSLRLAYSPLGPPPPTWHSFILTDAHARRLHGVCATVWEPLRGKLRDRMSEMCERWREGRMRNTKATEHTSRAFYPFRVHGTHQAVIFPHTTTQKTPSDLEYLTTLRTQHALHLSTLSTLRSTLLHLPSSQRTSPTGARFTDLTVSLRRADLVRAIADAEERAELYGGLVDDLGPRGSVEELWCPVVVGVVSRGEWWDAMRDWTAGVAKGVLAGHVWGVGLERLIQNLVHEVPAPPPGKLEVAWAPFPGSGVDLYVSRPPLNRGSLVKNFSLYTPLLHMPPPVLLLLLESLLLERRILFVSRYPALLTSAASALFLLMYPFRWDWPCFPLLPRKLRDVLAAPVPWVAGVVKEDGEWGLSSKTKGAVKGDKKADATATGPAWIFGGNGEERIVPEETIVMDLDVPRVHIHPSHPLRAHLPPRMRRKFLDSLARHAPLICPSSVPNTTAPADLADPLAALAPSPARRLPPPHVRELLPGGKFVPLSCVSVVKRREERIRAQQAARYLEMERAEAVREHTRRGSAPVGRGGGLGGERGHKKGPSLKGGRRASAEKQADATASSPLAATERSSSAGRSTSSGLGLTQPVPAPGVSTQTPSSPQLPRPPATPPTPPSPNKRHRFSGSRLSLGRQTSMGSIGPPTSESATSPGTLPDDLRIRESTQVSGLLRDTSSELFGFGEQVDLKIQMGLEHVGESGELSAEILAATLEPEAVGVNALPVPDGSPVREDNKVRNASPSRESVGGITLAGVSTNNSPVRSSPWNLEKSNNVSSDEGKASPSSAQTAGSTFDGLRSFFTPSNAGSPDRASNEGTKGYFGKNYRTYLVRPAEEREKSYAERRGSLDYLSRAASMGFNSFEKDAEPVEYFRKQDFLGNAEGDAIAFSQFCEERVQRPASDNEVLFFDEAIKEKLNRSRMKLQKDETPFLKASSEVLFVFIDPSFTSMFFEGP</sequence>
<feature type="compositionally biased region" description="Basic and acidic residues" evidence="1">
    <location>
        <begin position="107"/>
        <end position="117"/>
    </location>
</feature>
<dbReference type="Gene3D" id="3.30.450.200">
    <property type="match status" value="1"/>
</dbReference>
<dbReference type="SMART" id="SM00799">
    <property type="entry name" value="DENN"/>
    <property type="match status" value="1"/>
</dbReference>
<reference evidence="3 4" key="1">
    <citation type="journal article" date="2015" name="Genome Biol. Evol.">
        <title>Phylogenomic analyses indicate that early fungi evolved digesting cell walls of algal ancestors of land plants.</title>
        <authorList>
            <person name="Chang Y."/>
            <person name="Wang S."/>
            <person name="Sekimoto S."/>
            <person name="Aerts A.L."/>
            <person name="Choi C."/>
            <person name="Clum A."/>
            <person name="LaButti K.M."/>
            <person name="Lindquist E.A."/>
            <person name="Yee Ngan C."/>
            <person name="Ohm R.A."/>
            <person name="Salamov A.A."/>
            <person name="Grigoriev I.V."/>
            <person name="Spatafora J.W."/>
            <person name="Berbee M.L."/>
        </authorList>
    </citation>
    <scope>NUCLEOTIDE SEQUENCE [LARGE SCALE GENOMIC DNA]</scope>
    <source>
        <strain evidence="3 4">JEL478</strain>
    </source>
</reference>
<feature type="compositionally biased region" description="Pro residues" evidence="1">
    <location>
        <begin position="847"/>
        <end position="862"/>
    </location>
</feature>
<feature type="compositionally biased region" description="Polar residues" evidence="1">
    <location>
        <begin position="876"/>
        <end position="896"/>
    </location>
</feature>
<keyword evidence="4" id="KW-1185">Reference proteome</keyword>
<dbReference type="InterPro" id="IPR043153">
    <property type="entry name" value="DENN_C"/>
</dbReference>
<dbReference type="SMART" id="SM00800">
    <property type="entry name" value="uDENN"/>
    <property type="match status" value="1"/>
</dbReference>
<evidence type="ECO:0000313" key="4">
    <source>
        <dbReference type="Proteomes" id="UP000070544"/>
    </source>
</evidence>
<protein>
    <submittedName>
        <fullName evidence="3">DENN-domain-containing protein</fullName>
    </submittedName>
</protein>
<feature type="compositionally biased region" description="Pro residues" evidence="1">
    <location>
        <begin position="197"/>
        <end position="208"/>
    </location>
</feature>
<feature type="region of interest" description="Disordered" evidence="1">
    <location>
        <begin position="761"/>
        <end position="901"/>
    </location>
</feature>
<feature type="region of interest" description="Disordered" evidence="1">
    <location>
        <begin position="17"/>
        <end position="91"/>
    </location>
</feature>
<dbReference type="Pfam" id="PF02141">
    <property type="entry name" value="DENN"/>
    <property type="match status" value="1"/>
</dbReference>
<feature type="domain" description="UDENN" evidence="2">
    <location>
        <begin position="197"/>
        <end position="743"/>
    </location>
</feature>
<proteinExistence type="predicted"/>
<dbReference type="EMBL" id="KQ965734">
    <property type="protein sequence ID" value="KXS20787.1"/>
    <property type="molecule type" value="Genomic_DNA"/>
</dbReference>
<dbReference type="PANTHER" id="PTHR12296:SF21">
    <property type="entry name" value="DENN DOMAIN-CONTAINING PROTEIN 3"/>
    <property type="match status" value="1"/>
</dbReference>
<feature type="compositionally biased region" description="Basic and acidic residues" evidence="1">
    <location>
        <begin position="26"/>
        <end position="43"/>
    </location>
</feature>
<dbReference type="GO" id="GO:0031410">
    <property type="term" value="C:cytoplasmic vesicle"/>
    <property type="evidence" value="ECO:0007669"/>
    <property type="project" value="TreeGrafter"/>
</dbReference>
<dbReference type="Gene3D" id="3.40.50.11500">
    <property type="match status" value="1"/>
</dbReference>
<evidence type="ECO:0000313" key="3">
    <source>
        <dbReference type="EMBL" id="KXS20787.1"/>
    </source>
</evidence>
<dbReference type="GO" id="GO:0032483">
    <property type="term" value="P:regulation of Rab protein signal transduction"/>
    <property type="evidence" value="ECO:0007669"/>
    <property type="project" value="TreeGrafter"/>
</dbReference>
<dbReference type="InterPro" id="IPR001194">
    <property type="entry name" value="cDENN_dom"/>
</dbReference>
<evidence type="ECO:0000259" key="2">
    <source>
        <dbReference type="PROSITE" id="PS50211"/>
    </source>
</evidence>
<feature type="compositionally biased region" description="Basic residues" evidence="1">
    <location>
        <begin position="784"/>
        <end position="795"/>
    </location>
</feature>
<feature type="compositionally biased region" description="Low complexity" evidence="1">
    <location>
        <begin position="812"/>
        <end position="831"/>
    </location>
</feature>
<name>A0A139AVP7_GONPJ</name>